<dbReference type="Proteomes" id="UP001237011">
    <property type="component" value="Chromosome"/>
</dbReference>
<sequence length="138" mass="16418">MQATNTQWLNKIIKVETALYKYVVLKVDRRKFSELMNEINATDKEAKIDAPQNELHKILTKQETAAYEEYKRAVLNAFNELGDDFNTIAISIDKIRNGVMYLFKCHLISQRDIDEYIKYAFWEIDDLKYFYFKGIENE</sequence>
<evidence type="ECO:0000313" key="2">
    <source>
        <dbReference type="Proteomes" id="UP001237011"/>
    </source>
</evidence>
<protein>
    <submittedName>
        <fullName evidence="1">Uncharacterized protein</fullName>
    </submittedName>
</protein>
<dbReference type="EMBL" id="CP132191">
    <property type="protein sequence ID" value="WLP85264.1"/>
    <property type="molecule type" value="Genomic_DNA"/>
</dbReference>
<reference evidence="1" key="1">
    <citation type="submission" date="2023-08" db="EMBL/GenBank/DDBJ databases">
        <title>Complete genome sequence of Mycoplasma seminis 2200.</title>
        <authorList>
            <person name="Spergser J."/>
        </authorList>
    </citation>
    <scope>NUCLEOTIDE SEQUENCE [LARGE SCALE GENOMIC DNA]</scope>
    <source>
        <strain evidence="1">2200</strain>
    </source>
</reference>
<name>A0ABY9H9K9_9MOLU</name>
<dbReference type="RefSeq" id="WP_305937700.1">
    <property type="nucleotide sequence ID" value="NZ_CP132191.1"/>
</dbReference>
<evidence type="ECO:0000313" key="1">
    <source>
        <dbReference type="EMBL" id="WLP85264.1"/>
    </source>
</evidence>
<proteinExistence type="predicted"/>
<accession>A0ABY9H9K9</accession>
<organism evidence="1 2">
    <name type="scientific">Mycoplasma seminis</name>
    <dbReference type="NCBI Taxonomy" id="512749"/>
    <lineage>
        <taxon>Bacteria</taxon>
        <taxon>Bacillati</taxon>
        <taxon>Mycoplasmatota</taxon>
        <taxon>Mollicutes</taxon>
        <taxon>Mycoplasmataceae</taxon>
        <taxon>Mycoplasma</taxon>
    </lineage>
</organism>
<keyword evidence="2" id="KW-1185">Reference proteome</keyword>
<gene>
    <name evidence="1" type="ORF">Q8852_02995</name>
</gene>